<protein>
    <submittedName>
        <fullName evidence="1">Uncharacterized protein</fullName>
    </submittedName>
</protein>
<evidence type="ECO:0000313" key="1">
    <source>
        <dbReference type="EMBL" id="VUX18002.1"/>
    </source>
</evidence>
<dbReference type="RefSeq" id="WP_055303844.1">
    <property type="nucleotide sequence ID" value="NZ_CABHNI010000047.1"/>
</dbReference>
<sequence length="195" mass="22287">MKKNEVAHYPEIMSFIESQLLSNFRSAGIDDISIFWKSGELTSKIKELIYEYPEKCKCLEEYSNIMSPLNLDIFCVVTNGKKFEIVILEIKLRETVGLNQWSQLIGYNLVSNAKYGLLININAGASERLKRILTFDVDTSRIVRKKADGTEIEHLLGFMQWNTVTQNFEYTNLGEINSLSALSTALIKQFESDIV</sequence>
<name>A0A564UF98_9FIRM</name>
<reference evidence="1 2" key="1">
    <citation type="submission" date="2019-07" db="EMBL/GenBank/DDBJ databases">
        <authorList>
            <person name="Hibberd C M."/>
            <person name="Gehrig L. J."/>
            <person name="Chang H.-W."/>
            <person name="Venkatesh S."/>
        </authorList>
    </citation>
    <scope>NUCLEOTIDE SEQUENCE [LARGE SCALE GENOMIC DNA]</scope>
    <source>
        <strain evidence="1">Dorea_formicigenerans_SSTS_Bg7063</strain>
    </source>
</reference>
<dbReference type="EMBL" id="CABHNI010000047">
    <property type="protein sequence ID" value="VUX18002.1"/>
    <property type="molecule type" value="Genomic_DNA"/>
</dbReference>
<dbReference type="AlphaFoldDB" id="A0A564UF98"/>
<gene>
    <name evidence="1" type="ORF">DFSSTS7063_02510</name>
</gene>
<proteinExistence type="predicted"/>
<dbReference type="Proteomes" id="UP000358366">
    <property type="component" value="Unassembled WGS sequence"/>
</dbReference>
<accession>A0A564UF98</accession>
<organism evidence="1 2">
    <name type="scientific">Dorea formicigenerans</name>
    <dbReference type="NCBI Taxonomy" id="39486"/>
    <lineage>
        <taxon>Bacteria</taxon>
        <taxon>Bacillati</taxon>
        <taxon>Bacillota</taxon>
        <taxon>Clostridia</taxon>
        <taxon>Lachnospirales</taxon>
        <taxon>Lachnospiraceae</taxon>
        <taxon>Dorea</taxon>
    </lineage>
</organism>
<evidence type="ECO:0000313" key="2">
    <source>
        <dbReference type="Proteomes" id="UP000358366"/>
    </source>
</evidence>